<organism evidence="1 2">
    <name type="scientific">Gigaspora margarita</name>
    <dbReference type="NCBI Taxonomy" id="4874"/>
    <lineage>
        <taxon>Eukaryota</taxon>
        <taxon>Fungi</taxon>
        <taxon>Fungi incertae sedis</taxon>
        <taxon>Mucoromycota</taxon>
        <taxon>Glomeromycotina</taxon>
        <taxon>Glomeromycetes</taxon>
        <taxon>Diversisporales</taxon>
        <taxon>Gigasporaceae</taxon>
        <taxon>Gigaspora</taxon>
    </lineage>
</organism>
<gene>
    <name evidence="1" type="ORF">GMARGA_LOCUS4608</name>
</gene>
<accession>A0ABN7UD36</accession>
<dbReference type="EMBL" id="CAJVQB010001827">
    <property type="protein sequence ID" value="CAG8552132.1"/>
    <property type="molecule type" value="Genomic_DNA"/>
</dbReference>
<sequence>MASTRNPYSNKEKLCNEASNEWKILKNKQPQISLPMNSPSNSSNISEEISEEISYNAAIQKRIIELIQNTNKELDETKKMMVITTNAELKAQFATQINNIQTEINNKKNQLNKLK</sequence>
<comment type="caution">
    <text evidence="1">The sequence shown here is derived from an EMBL/GenBank/DDBJ whole genome shotgun (WGS) entry which is preliminary data.</text>
</comment>
<keyword evidence="2" id="KW-1185">Reference proteome</keyword>
<reference evidence="1 2" key="1">
    <citation type="submission" date="2021-06" db="EMBL/GenBank/DDBJ databases">
        <authorList>
            <person name="Kallberg Y."/>
            <person name="Tangrot J."/>
            <person name="Rosling A."/>
        </authorList>
    </citation>
    <scope>NUCLEOTIDE SEQUENCE [LARGE SCALE GENOMIC DNA]</scope>
    <source>
        <strain evidence="1 2">120-4 pot B 10/14</strain>
    </source>
</reference>
<dbReference type="Proteomes" id="UP000789901">
    <property type="component" value="Unassembled WGS sequence"/>
</dbReference>
<protein>
    <submittedName>
        <fullName evidence="1">30718_t:CDS:1</fullName>
    </submittedName>
</protein>
<evidence type="ECO:0000313" key="1">
    <source>
        <dbReference type="EMBL" id="CAG8552132.1"/>
    </source>
</evidence>
<proteinExistence type="predicted"/>
<name>A0ABN7UD36_GIGMA</name>
<evidence type="ECO:0000313" key="2">
    <source>
        <dbReference type="Proteomes" id="UP000789901"/>
    </source>
</evidence>